<reference evidence="1 2" key="1">
    <citation type="journal article" date="2015" name="PLoS Pathog.">
        <title>Leptomonas seymouri: Adaptations to the Dixenous Life Cycle Analyzed by Genome Sequencing, Transcriptome Profiling and Co-infection with Leishmania donovani.</title>
        <authorList>
            <person name="Kraeva N."/>
            <person name="Butenko A."/>
            <person name="Hlavacova J."/>
            <person name="Kostygov A."/>
            <person name="Myskova J."/>
            <person name="Grybchuk D."/>
            <person name="Lestinova T."/>
            <person name="Votypka J."/>
            <person name="Volf P."/>
            <person name="Opperdoes F."/>
            <person name="Flegontov P."/>
            <person name="Lukes J."/>
            <person name="Yurchenko V."/>
        </authorList>
    </citation>
    <scope>NUCLEOTIDE SEQUENCE [LARGE SCALE GENOMIC DNA]</scope>
    <source>
        <strain evidence="1 2">ATCC 30220</strain>
    </source>
</reference>
<dbReference type="Proteomes" id="UP000038009">
    <property type="component" value="Unassembled WGS sequence"/>
</dbReference>
<evidence type="ECO:0000313" key="2">
    <source>
        <dbReference type="Proteomes" id="UP000038009"/>
    </source>
</evidence>
<evidence type="ECO:0000313" key="1">
    <source>
        <dbReference type="EMBL" id="KPI82617.1"/>
    </source>
</evidence>
<protein>
    <submittedName>
        <fullName evidence="1">Uncharacterized protein</fullName>
    </submittedName>
</protein>
<name>A0A0N0P2K2_LEPSE</name>
<dbReference type="EMBL" id="LJSK01000677">
    <property type="protein sequence ID" value="KPI82617.1"/>
    <property type="molecule type" value="Genomic_DNA"/>
</dbReference>
<sequence>MHSTNEIAHSEIITRPRITWMLPRSDSTDCSSAAVLPKNVSAPVSCTVPSTSPRTTFEPIFGMCSGPIVTGSDSPVSAASSTSMMPSLMLQSAGTAEPAASFTRSPGTSTAASICCHFPSRYTVATGFSEFFSAATASPALIVSNQPIVALAIWMANRMAPSGQFSSANSIIIATHSAAGIGPHRPRT</sequence>
<dbReference type="VEuPathDB" id="TriTrypDB:Lsey_0678_0010"/>
<proteinExistence type="predicted"/>
<dbReference type="AlphaFoldDB" id="A0A0N0P2K2"/>
<keyword evidence="2" id="KW-1185">Reference proteome</keyword>
<organism evidence="1 2">
    <name type="scientific">Leptomonas seymouri</name>
    <dbReference type="NCBI Taxonomy" id="5684"/>
    <lineage>
        <taxon>Eukaryota</taxon>
        <taxon>Discoba</taxon>
        <taxon>Euglenozoa</taxon>
        <taxon>Kinetoplastea</taxon>
        <taxon>Metakinetoplastina</taxon>
        <taxon>Trypanosomatida</taxon>
        <taxon>Trypanosomatidae</taxon>
        <taxon>Leishmaniinae</taxon>
        <taxon>Leptomonas</taxon>
    </lineage>
</organism>
<comment type="caution">
    <text evidence="1">The sequence shown here is derived from an EMBL/GenBank/DDBJ whole genome shotgun (WGS) entry which is preliminary data.</text>
</comment>
<gene>
    <name evidence="1" type="ORF">ABL78_8372</name>
</gene>
<accession>A0A0N0P2K2</accession>